<keyword evidence="3" id="KW-1185">Reference proteome</keyword>
<name>A0AA88J3Q9_FICCA</name>
<dbReference type="EMBL" id="BTGU01000105">
    <property type="protein sequence ID" value="GMN61042.1"/>
    <property type="molecule type" value="Genomic_DNA"/>
</dbReference>
<organism evidence="2 3">
    <name type="scientific">Ficus carica</name>
    <name type="common">Common fig</name>
    <dbReference type="NCBI Taxonomy" id="3494"/>
    <lineage>
        <taxon>Eukaryota</taxon>
        <taxon>Viridiplantae</taxon>
        <taxon>Streptophyta</taxon>
        <taxon>Embryophyta</taxon>
        <taxon>Tracheophyta</taxon>
        <taxon>Spermatophyta</taxon>
        <taxon>Magnoliopsida</taxon>
        <taxon>eudicotyledons</taxon>
        <taxon>Gunneridae</taxon>
        <taxon>Pentapetalae</taxon>
        <taxon>rosids</taxon>
        <taxon>fabids</taxon>
        <taxon>Rosales</taxon>
        <taxon>Moraceae</taxon>
        <taxon>Ficeae</taxon>
        <taxon>Ficus</taxon>
    </lineage>
</organism>
<feature type="compositionally biased region" description="Basic and acidic residues" evidence="1">
    <location>
        <begin position="21"/>
        <end position="36"/>
    </location>
</feature>
<comment type="caution">
    <text evidence="2">The sequence shown here is derived from an EMBL/GenBank/DDBJ whole genome shotgun (WGS) entry which is preliminary data.</text>
</comment>
<proteinExistence type="predicted"/>
<accession>A0AA88J3Q9</accession>
<sequence>MLAHDLQSNFRALTHNNHIPKDFVQDKISRGEKTQEKSNYGIHGSGNSKHAVKHSSKLEHRIGRGTTNAGTRPNPGEGGSNGSPNTPSTQGGTAFIPVYAAGAASNRHPKHHGAANCNRIGVSTVIATTMASLLHLNAVFKWV</sequence>
<evidence type="ECO:0000313" key="3">
    <source>
        <dbReference type="Proteomes" id="UP001187192"/>
    </source>
</evidence>
<evidence type="ECO:0000313" key="2">
    <source>
        <dbReference type="EMBL" id="GMN61042.1"/>
    </source>
</evidence>
<dbReference type="PANTHER" id="PTHR36245">
    <property type="entry name" value="GLYCINE-RICH PROTEIN DOT1-LIKE"/>
    <property type="match status" value="1"/>
</dbReference>
<dbReference type="Gramene" id="FCD_00022252-RA">
    <property type="protein sequence ID" value="FCD_00022252-RA:cds"/>
    <property type="gene ID" value="FCD_00022252"/>
</dbReference>
<dbReference type="AlphaFoldDB" id="A0AA88J3Q9"/>
<reference evidence="2" key="1">
    <citation type="submission" date="2023-07" db="EMBL/GenBank/DDBJ databases">
        <title>draft genome sequence of fig (Ficus carica).</title>
        <authorList>
            <person name="Takahashi T."/>
            <person name="Nishimura K."/>
        </authorList>
    </citation>
    <scope>NUCLEOTIDE SEQUENCE</scope>
</reference>
<dbReference type="Proteomes" id="UP001187192">
    <property type="component" value="Unassembled WGS sequence"/>
</dbReference>
<dbReference type="PANTHER" id="PTHR36245:SF7">
    <property type="entry name" value="GLYCINE-RICH PROTEIN"/>
    <property type="match status" value="1"/>
</dbReference>
<gene>
    <name evidence="2" type="ORF">TIFTF001_030133</name>
</gene>
<protein>
    <submittedName>
        <fullName evidence="2">Uncharacterized protein</fullName>
    </submittedName>
</protein>
<evidence type="ECO:0000256" key="1">
    <source>
        <dbReference type="SAM" id="MobiDB-lite"/>
    </source>
</evidence>
<feature type="region of interest" description="Disordered" evidence="1">
    <location>
        <begin position="21"/>
        <end position="94"/>
    </location>
</feature>